<evidence type="ECO:0000256" key="12">
    <source>
        <dbReference type="SAM" id="Phobius"/>
    </source>
</evidence>
<reference evidence="13" key="1">
    <citation type="submission" date="2021-01" db="EMBL/GenBank/DDBJ databases">
        <authorList>
            <person name="Corre E."/>
            <person name="Pelletier E."/>
            <person name="Niang G."/>
            <person name="Scheremetjew M."/>
            <person name="Finn R."/>
            <person name="Kale V."/>
            <person name="Holt S."/>
            <person name="Cochrane G."/>
            <person name="Meng A."/>
            <person name="Brown T."/>
            <person name="Cohen L."/>
        </authorList>
    </citation>
    <scope>NUCLEOTIDE SEQUENCE</scope>
    <source>
        <strain evidence="13">CCMP1594</strain>
    </source>
</reference>
<keyword evidence="7 12" id="KW-1133">Transmembrane helix</keyword>
<evidence type="ECO:0000256" key="6">
    <source>
        <dbReference type="ARBA" id="ARBA00022792"/>
    </source>
</evidence>
<name>A0A7S4C8X3_9EUGL</name>
<evidence type="ECO:0000256" key="8">
    <source>
        <dbReference type="ARBA" id="ARBA00023128"/>
    </source>
</evidence>
<evidence type="ECO:0000256" key="10">
    <source>
        <dbReference type="PROSITE-ProRule" id="PRU00282"/>
    </source>
</evidence>
<keyword evidence="4 10" id="KW-0812">Transmembrane</keyword>
<protein>
    <recommendedName>
        <fullName evidence="14">ADP,ATP carrier protein</fullName>
    </recommendedName>
</protein>
<evidence type="ECO:0000256" key="5">
    <source>
        <dbReference type="ARBA" id="ARBA00022737"/>
    </source>
</evidence>
<keyword evidence="3 11" id="KW-0813">Transport</keyword>
<dbReference type="GO" id="GO:0005315">
    <property type="term" value="F:phosphate transmembrane transporter activity"/>
    <property type="evidence" value="ECO:0007669"/>
    <property type="project" value="InterPro"/>
</dbReference>
<dbReference type="GO" id="GO:0005743">
    <property type="term" value="C:mitochondrial inner membrane"/>
    <property type="evidence" value="ECO:0007669"/>
    <property type="project" value="UniProtKB-SubCell"/>
</dbReference>
<dbReference type="InterPro" id="IPR044677">
    <property type="entry name" value="SLC25A3/Pic2/Mir1-like"/>
</dbReference>
<feature type="repeat" description="Solcar" evidence="10">
    <location>
        <begin position="256"/>
        <end position="339"/>
    </location>
</feature>
<dbReference type="SUPFAM" id="SSF103506">
    <property type="entry name" value="Mitochondrial carrier"/>
    <property type="match status" value="1"/>
</dbReference>
<dbReference type="GO" id="GO:1990547">
    <property type="term" value="P:mitochondrial phosphate ion transmembrane transport"/>
    <property type="evidence" value="ECO:0007669"/>
    <property type="project" value="InterPro"/>
</dbReference>
<comment type="similarity">
    <text evidence="2 11">Belongs to the mitochondrial carrier (TC 2.A.29) family.</text>
</comment>
<evidence type="ECO:0000256" key="1">
    <source>
        <dbReference type="ARBA" id="ARBA00004448"/>
    </source>
</evidence>
<evidence type="ECO:0000313" key="13">
    <source>
        <dbReference type="EMBL" id="CAE0790316.1"/>
    </source>
</evidence>
<evidence type="ECO:0000256" key="4">
    <source>
        <dbReference type="ARBA" id="ARBA00022692"/>
    </source>
</evidence>
<feature type="transmembrane region" description="Helical" evidence="12">
    <location>
        <begin position="319"/>
        <end position="340"/>
    </location>
</feature>
<comment type="subcellular location">
    <subcellularLocation>
        <location evidence="1">Mitochondrion inner membrane</location>
        <topology evidence="1">Multi-pass membrane protein</topology>
    </subcellularLocation>
</comment>
<dbReference type="Pfam" id="PF00153">
    <property type="entry name" value="Mito_carr"/>
    <property type="match status" value="3"/>
</dbReference>
<evidence type="ECO:0000256" key="2">
    <source>
        <dbReference type="ARBA" id="ARBA00006375"/>
    </source>
</evidence>
<keyword evidence="8" id="KW-0496">Mitochondrion</keyword>
<dbReference type="PANTHER" id="PTHR45671">
    <property type="entry name" value="SOLUTE CARRIER FAMILY 25 (MITOCHONDRIAL CARRIER PHOSPHATE CARRIER), MEMBER 3, LIKE-RELATED-RELATED"/>
    <property type="match status" value="1"/>
</dbReference>
<evidence type="ECO:0000256" key="11">
    <source>
        <dbReference type="RuleBase" id="RU000488"/>
    </source>
</evidence>
<feature type="transmembrane region" description="Helical" evidence="12">
    <location>
        <begin position="450"/>
        <end position="470"/>
    </location>
</feature>
<feature type="transmembrane region" description="Helical" evidence="12">
    <location>
        <begin position="258"/>
        <end position="279"/>
    </location>
</feature>
<feature type="transmembrane region" description="Helical" evidence="12">
    <location>
        <begin position="427"/>
        <end position="444"/>
    </location>
</feature>
<dbReference type="Gene3D" id="1.50.40.10">
    <property type="entry name" value="Mitochondrial carrier domain"/>
    <property type="match status" value="1"/>
</dbReference>
<dbReference type="PANTHER" id="PTHR45671:SF12">
    <property type="entry name" value="MITOCHONDRIAL PHOSPHATE CARRIER PROTEIN"/>
    <property type="match status" value="1"/>
</dbReference>
<dbReference type="PROSITE" id="PS50920">
    <property type="entry name" value="SOLCAR"/>
    <property type="match status" value="3"/>
</dbReference>
<evidence type="ECO:0000256" key="9">
    <source>
        <dbReference type="ARBA" id="ARBA00023136"/>
    </source>
</evidence>
<dbReference type="EMBL" id="HBJA01004377">
    <property type="protein sequence ID" value="CAE0790316.1"/>
    <property type="molecule type" value="Transcribed_RNA"/>
</dbReference>
<accession>A0A7S4C8X3</accession>
<dbReference type="InterPro" id="IPR018108">
    <property type="entry name" value="MCP_transmembrane"/>
</dbReference>
<feature type="repeat" description="Solcar" evidence="10">
    <location>
        <begin position="352"/>
        <end position="436"/>
    </location>
</feature>
<keyword evidence="5" id="KW-0677">Repeat</keyword>
<proteinExistence type="inferred from homology"/>
<feature type="repeat" description="Solcar" evidence="10">
    <location>
        <begin position="450"/>
        <end position="533"/>
    </location>
</feature>
<dbReference type="AlphaFoldDB" id="A0A7S4C8X3"/>
<sequence>MQPSMPQQGQGPIWTATSSINTESQVTLPVPEPSTPAAALDPLPRSAFLPETVKATEGLTHTALTQPFVVCLTAFLMQYDADWGQWWRGQKAKVPRELVPAYRFNLEARHAFVRTQYIKAIDLVQDLTSGLSLMELCAALYRGAKGIAEANQHLTVLLALLPKAQQLECRSAWGFTPTGVMSRGGPAVHADDVAVVLGDGFHVPRLAEGISAAYDPLNEQHIIEKQPVEPAGDICHHFSARDMTRPQPTIQPDFAKDMVILGIAGAIAVMVTSTALMPFDYVKVKQQVNPNQAPMMETLQGIIAADGCWGLFKGWGATMMMSFFCGAIIFPGVEVGKLWLTAKLGAAFVAKYRVISVLSTTAFVTFISSLAMIPWEIVKIRTMATTENLGNCFSVLGRILSEQGVLGLYVGFSALMTRNLVYMMSKFLVFDFFTDIVLRVFGRLPTNNFLLGVLSTIKGMIAGVFSVCVSHPPDAILTRMNQDAKSLGLVTAIQSIWETKGIAGFYAGVITRGLWAAGTVAMQFLIYDSVKALLFAALMLGIA</sequence>
<keyword evidence="6" id="KW-0999">Mitochondrion inner membrane</keyword>
<keyword evidence="9 10" id="KW-0472">Membrane</keyword>
<evidence type="ECO:0008006" key="14">
    <source>
        <dbReference type="Google" id="ProtNLM"/>
    </source>
</evidence>
<evidence type="ECO:0000256" key="7">
    <source>
        <dbReference type="ARBA" id="ARBA00022989"/>
    </source>
</evidence>
<evidence type="ECO:0000256" key="3">
    <source>
        <dbReference type="ARBA" id="ARBA00022448"/>
    </source>
</evidence>
<organism evidence="13">
    <name type="scientific">Eutreptiella gymnastica</name>
    <dbReference type="NCBI Taxonomy" id="73025"/>
    <lineage>
        <taxon>Eukaryota</taxon>
        <taxon>Discoba</taxon>
        <taxon>Euglenozoa</taxon>
        <taxon>Euglenida</taxon>
        <taxon>Spirocuta</taxon>
        <taxon>Euglenophyceae</taxon>
        <taxon>Eutreptiales</taxon>
        <taxon>Eutreptiaceae</taxon>
        <taxon>Eutreptiella</taxon>
    </lineage>
</organism>
<dbReference type="InterPro" id="IPR023395">
    <property type="entry name" value="MCP_dom_sf"/>
</dbReference>
<feature type="transmembrane region" description="Helical" evidence="12">
    <location>
        <begin position="352"/>
        <end position="375"/>
    </location>
</feature>
<gene>
    <name evidence="13" type="ORF">EGYM00163_LOCUS1430</name>
</gene>